<keyword evidence="5" id="KW-1185">Reference proteome</keyword>
<evidence type="ECO:0000313" key="4">
    <source>
        <dbReference type="EMBL" id="MDO5968272.1"/>
    </source>
</evidence>
<name>A0ABT8W598_9FLAO</name>
<dbReference type="Proteomes" id="UP001176883">
    <property type="component" value="Unassembled WGS sequence"/>
</dbReference>
<dbReference type="Pfam" id="PF18962">
    <property type="entry name" value="Por_Secre_tail"/>
    <property type="match status" value="1"/>
</dbReference>
<dbReference type="RefSeq" id="WP_303275955.1">
    <property type="nucleotide sequence ID" value="NZ_JAUOEK010000017.1"/>
</dbReference>
<evidence type="ECO:0000259" key="3">
    <source>
        <dbReference type="Pfam" id="PF18962"/>
    </source>
</evidence>
<feature type="signal peptide" evidence="2">
    <location>
        <begin position="1"/>
        <end position="20"/>
    </location>
</feature>
<gene>
    <name evidence="4" type="ORF">Q4Q35_00490</name>
</gene>
<keyword evidence="1 2" id="KW-0732">Signal</keyword>
<dbReference type="InterPro" id="IPR026444">
    <property type="entry name" value="Secre_tail"/>
</dbReference>
<evidence type="ECO:0000256" key="2">
    <source>
        <dbReference type="SAM" id="SignalP"/>
    </source>
</evidence>
<protein>
    <submittedName>
        <fullName evidence="4">T9SS type A sorting domain-containing protein</fullName>
    </submittedName>
</protein>
<proteinExistence type="predicted"/>
<dbReference type="EMBL" id="JAUOEK010000017">
    <property type="protein sequence ID" value="MDO5968272.1"/>
    <property type="molecule type" value="Genomic_DNA"/>
</dbReference>
<sequence>MKQKLLFTLILITSITVINAQTVLFEEDFESYADQTGIQGIDAVNVGDYPASTSFTIDSEDLDFSDSSSDYIVISNDQLELRDLEGEGVITFDAVDISSQTGNVTINIGTVDFNMRSATSEWETDDYLDVYYSLDGGDNFVLVPNHMGNGDAVSTFILTTTPAEGASFNFTFSEVIDPVAATSLILEIRAFNDSGDEEFILDDITVSRGGVNLYTQDFSGFTDPSGAIGSGSNLSSNSGDYPTVPWTLTLGDAEQLENSGDFVRVGDESGNKVLHFNDLGDNQPVNFDLDAINITGESDITFGLDINFRETTYESEDFIDIFYSLDGGTTFTLAQDDGNGHTYSGSTIDGFGTNEDQEFVQTLSGLTSTNFILRLVASNDSTSEDYQLDNIKVVSGTTLSTNENTLTGVSIYPNPVKGGLLNIKPQDKGNTDITLYDISGREVYKTILPLNNVIDISNIQSGLYTLIVVQDNKTLKKKIVK</sequence>
<organism evidence="4 5">
    <name type="scientific">Flavivirga aquimarina</name>
    <dbReference type="NCBI Taxonomy" id="2027862"/>
    <lineage>
        <taxon>Bacteria</taxon>
        <taxon>Pseudomonadati</taxon>
        <taxon>Bacteroidota</taxon>
        <taxon>Flavobacteriia</taxon>
        <taxon>Flavobacteriales</taxon>
        <taxon>Flavobacteriaceae</taxon>
        <taxon>Flavivirga</taxon>
    </lineage>
</organism>
<accession>A0ABT8W598</accession>
<reference evidence="4" key="1">
    <citation type="submission" date="2023-07" db="EMBL/GenBank/DDBJ databases">
        <title>Two novel species in the genus Flavivirga.</title>
        <authorList>
            <person name="Kwon K."/>
        </authorList>
    </citation>
    <scope>NUCLEOTIDE SEQUENCE</scope>
    <source>
        <strain evidence="4">KCTC 52353</strain>
    </source>
</reference>
<feature type="chain" id="PRO_5046705935" evidence="2">
    <location>
        <begin position="21"/>
        <end position="481"/>
    </location>
</feature>
<evidence type="ECO:0000313" key="5">
    <source>
        <dbReference type="Proteomes" id="UP001176883"/>
    </source>
</evidence>
<comment type="caution">
    <text evidence="4">The sequence shown here is derived from an EMBL/GenBank/DDBJ whole genome shotgun (WGS) entry which is preliminary data.</text>
</comment>
<feature type="domain" description="Secretion system C-terminal sorting" evidence="3">
    <location>
        <begin position="411"/>
        <end position="480"/>
    </location>
</feature>
<dbReference type="NCBIfam" id="TIGR04183">
    <property type="entry name" value="Por_Secre_tail"/>
    <property type="match status" value="1"/>
</dbReference>
<evidence type="ECO:0000256" key="1">
    <source>
        <dbReference type="ARBA" id="ARBA00022729"/>
    </source>
</evidence>